<feature type="region of interest" description="Disordered" evidence="5">
    <location>
        <begin position="1"/>
        <end position="22"/>
    </location>
</feature>
<organism evidence="8 9">
    <name type="scientific">Actinomyces howellii</name>
    <dbReference type="NCBI Taxonomy" id="52771"/>
    <lineage>
        <taxon>Bacteria</taxon>
        <taxon>Bacillati</taxon>
        <taxon>Actinomycetota</taxon>
        <taxon>Actinomycetes</taxon>
        <taxon>Actinomycetales</taxon>
        <taxon>Actinomycetaceae</taxon>
        <taxon>Actinomyces</taxon>
    </lineage>
</organism>
<gene>
    <name evidence="8" type="ORF">NCTC11636_01736</name>
</gene>
<feature type="transmembrane region" description="Helical" evidence="6">
    <location>
        <begin position="254"/>
        <end position="275"/>
    </location>
</feature>
<evidence type="ECO:0000313" key="8">
    <source>
        <dbReference type="EMBL" id="VEG28818.1"/>
    </source>
</evidence>
<dbReference type="GO" id="GO:0005886">
    <property type="term" value="C:plasma membrane"/>
    <property type="evidence" value="ECO:0007669"/>
    <property type="project" value="UniProtKB-SubCell"/>
</dbReference>
<dbReference type="InterPro" id="IPR036259">
    <property type="entry name" value="MFS_trans_sf"/>
</dbReference>
<dbReference type="AlphaFoldDB" id="A0A3S4RG32"/>
<keyword evidence="3 6" id="KW-1133">Transmembrane helix</keyword>
<dbReference type="GO" id="GO:0022857">
    <property type="term" value="F:transmembrane transporter activity"/>
    <property type="evidence" value="ECO:0007669"/>
    <property type="project" value="InterPro"/>
</dbReference>
<feature type="transmembrane region" description="Helical" evidence="6">
    <location>
        <begin position="350"/>
        <end position="367"/>
    </location>
</feature>
<evidence type="ECO:0000256" key="5">
    <source>
        <dbReference type="SAM" id="MobiDB-lite"/>
    </source>
</evidence>
<feature type="transmembrane region" description="Helical" evidence="6">
    <location>
        <begin position="287"/>
        <end position="313"/>
    </location>
</feature>
<protein>
    <submittedName>
        <fullName evidence="8">Multidrug resistance protein</fullName>
    </submittedName>
</protein>
<dbReference type="OrthoDB" id="7584869at2"/>
<dbReference type="RefSeq" id="WP_126382766.1">
    <property type="nucleotide sequence ID" value="NZ_LR134350.1"/>
</dbReference>
<dbReference type="EMBL" id="LR134350">
    <property type="protein sequence ID" value="VEG28818.1"/>
    <property type="molecule type" value="Genomic_DNA"/>
</dbReference>
<accession>A0A3S4RG32</accession>
<dbReference type="SUPFAM" id="SSF103473">
    <property type="entry name" value="MFS general substrate transporter"/>
    <property type="match status" value="1"/>
</dbReference>
<reference evidence="8 9" key="1">
    <citation type="submission" date="2018-12" db="EMBL/GenBank/DDBJ databases">
        <authorList>
            <consortium name="Pathogen Informatics"/>
        </authorList>
    </citation>
    <scope>NUCLEOTIDE SEQUENCE [LARGE SCALE GENOMIC DNA]</scope>
    <source>
        <strain evidence="8 9">NCTC11636</strain>
    </source>
</reference>
<keyword evidence="4 6" id="KW-0472">Membrane</keyword>
<evidence type="ECO:0000256" key="2">
    <source>
        <dbReference type="ARBA" id="ARBA00022692"/>
    </source>
</evidence>
<feature type="transmembrane region" description="Helical" evidence="6">
    <location>
        <begin position="106"/>
        <end position="127"/>
    </location>
</feature>
<feature type="transmembrane region" description="Helical" evidence="6">
    <location>
        <begin position="388"/>
        <end position="408"/>
    </location>
</feature>
<dbReference type="KEGG" id="ahw:NCTC11636_01736"/>
<dbReference type="PROSITE" id="PS50850">
    <property type="entry name" value="MFS"/>
    <property type="match status" value="1"/>
</dbReference>
<sequence length="439" mass="45764">MAPTSTEDSPASTTLSNLAPDTGHPLPRSAMVRFGAGFMAISVLWALGLSSVATVLLPQRLKDLGVDDPDSLLATISAVTAIVSLVSNLVFGNFSDRTRSPLGRRTPWVVAGGLLGGATLFGVGVIGNITLLTIDYCLCMVGLNMMLAPAIAVLSDRVPENIRGTMSTFWGVGAAIGYPLGAIIGARFITTGQASTPGFVLGGVLMGVSGIVAVALWPKERSAVDLEAAGGSVADLLRSFVPPTRNAGDFYKAFIGRFTMLLSYQMINAYQLYIIQDHLKDAGKALSAAQVAATVTLTNTIIMVAGLIGGFISGPISDLLRRRKVPVVLASLCFAVGVTMPWLLPTTTGMYLFAGIAGFGYAVYNAVDQALNVDVLPDPETAGKDLGILNMSTTLGQMSGPIITANVVGATDSYTLVFPISITFAVLGCISILAIRRVR</sequence>
<keyword evidence="9" id="KW-1185">Reference proteome</keyword>
<dbReference type="Pfam" id="PF07690">
    <property type="entry name" value="MFS_1"/>
    <property type="match status" value="1"/>
</dbReference>
<dbReference type="InterPro" id="IPR020846">
    <property type="entry name" value="MFS_dom"/>
</dbReference>
<dbReference type="PANTHER" id="PTHR23528">
    <property type="match status" value="1"/>
</dbReference>
<proteinExistence type="predicted"/>
<feature type="domain" description="Major facilitator superfamily (MFS) profile" evidence="7">
    <location>
        <begin position="34"/>
        <end position="439"/>
    </location>
</feature>
<evidence type="ECO:0000256" key="4">
    <source>
        <dbReference type="ARBA" id="ARBA00023136"/>
    </source>
</evidence>
<evidence type="ECO:0000256" key="1">
    <source>
        <dbReference type="ARBA" id="ARBA00004651"/>
    </source>
</evidence>
<evidence type="ECO:0000259" key="7">
    <source>
        <dbReference type="PROSITE" id="PS50850"/>
    </source>
</evidence>
<feature type="transmembrane region" description="Helical" evidence="6">
    <location>
        <begin position="414"/>
        <end position="435"/>
    </location>
</feature>
<feature type="transmembrane region" description="Helical" evidence="6">
    <location>
        <begin position="167"/>
        <end position="190"/>
    </location>
</feature>
<keyword evidence="2 6" id="KW-0812">Transmembrane</keyword>
<comment type="subcellular location">
    <subcellularLocation>
        <location evidence="1">Cell membrane</location>
        <topology evidence="1">Multi-pass membrane protein</topology>
    </subcellularLocation>
</comment>
<dbReference type="Proteomes" id="UP000266895">
    <property type="component" value="Chromosome"/>
</dbReference>
<feature type="transmembrane region" description="Helical" evidence="6">
    <location>
        <begin position="196"/>
        <end position="217"/>
    </location>
</feature>
<dbReference type="Gene3D" id="1.20.1250.20">
    <property type="entry name" value="MFS general substrate transporter like domains"/>
    <property type="match status" value="2"/>
</dbReference>
<feature type="transmembrane region" description="Helical" evidence="6">
    <location>
        <begin position="133"/>
        <end position="155"/>
    </location>
</feature>
<name>A0A3S4RG32_9ACTO</name>
<feature type="transmembrane region" description="Helical" evidence="6">
    <location>
        <begin position="325"/>
        <end position="344"/>
    </location>
</feature>
<evidence type="ECO:0000256" key="3">
    <source>
        <dbReference type="ARBA" id="ARBA00022989"/>
    </source>
</evidence>
<feature type="transmembrane region" description="Helical" evidence="6">
    <location>
        <begin position="34"/>
        <end position="57"/>
    </location>
</feature>
<feature type="compositionally biased region" description="Polar residues" evidence="5">
    <location>
        <begin position="1"/>
        <end position="19"/>
    </location>
</feature>
<dbReference type="InterPro" id="IPR011701">
    <property type="entry name" value="MFS"/>
</dbReference>
<dbReference type="PANTHER" id="PTHR23528:SF1">
    <property type="entry name" value="MAJOR FACILITATOR SUPERFAMILY (MFS) PROFILE DOMAIN-CONTAINING PROTEIN"/>
    <property type="match status" value="1"/>
</dbReference>
<feature type="transmembrane region" description="Helical" evidence="6">
    <location>
        <begin position="72"/>
        <end position="94"/>
    </location>
</feature>
<evidence type="ECO:0000313" key="9">
    <source>
        <dbReference type="Proteomes" id="UP000266895"/>
    </source>
</evidence>
<evidence type="ECO:0000256" key="6">
    <source>
        <dbReference type="SAM" id="Phobius"/>
    </source>
</evidence>